<dbReference type="RefSeq" id="WP_049990823.1">
    <property type="nucleotide sequence ID" value="NZ_FOIS01000001.1"/>
</dbReference>
<name>A0A1I0MFI5_9EURY</name>
<evidence type="ECO:0000313" key="3">
    <source>
        <dbReference type="Proteomes" id="UP000183275"/>
    </source>
</evidence>
<accession>A0A1I0MFI5</accession>
<dbReference type="Pfam" id="PF26490">
    <property type="entry name" value="DUF8159"/>
    <property type="match status" value="1"/>
</dbReference>
<feature type="domain" description="DUF8159" evidence="1">
    <location>
        <begin position="71"/>
        <end position="184"/>
    </location>
</feature>
<dbReference type="eggNOG" id="arCOG06310">
    <property type="taxonomic scope" value="Archaea"/>
</dbReference>
<sequence length="185" mass="19529">MDRRTYLDRCAALGVAVAVAGCTDQTLEDAKDQPPVFDDVYDESSGSLPVEDEFDVVAAGIERADGVTLDEPAALEEFLVDAGIAVEHLAEAELHGDTVLELEHVVGETISEGNGRSMGIVAGGYTALVRGGYDGDELSASLLDPDGQTFGEYEVLTDWAEEYDAGGITAAVYASEVLHTLESAR</sequence>
<protein>
    <recommendedName>
        <fullName evidence="1">DUF8159 domain-containing protein</fullName>
    </recommendedName>
</protein>
<dbReference type="InterPro" id="IPR058473">
    <property type="entry name" value="DUF8159"/>
</dbReference>
<reference evidence="3" key="1">
    <citation type="submission" date="2016-10" db="EMBL/GenBank/DDBJ databases">
        <authorList>
            <person name="Varghese N."/>
        </authorList>
    </citation>
    <scope>NUCLEOTIDE SEQUENCE [LARGE SCALE GENOMIC DNA]</scope>
    <source>
        <strain evidence="3">CGMCC 1.12284</strain>
    </source>
</reference>
<keyword evidence="3" id="KW-1185">Reference proteome</keyword>
<dbReference type="PROSITE" id="PS51257">
    <property type="entry name" value="PROKAR_LIPOPROTEIN"/>
    <property type="match status" value="1"/>
</dbReference>
<dbReference type="AlphaFoldDB" id="A0A1I0MFI5"/>
<dbReference type="OrthoDB" id="268801at2157"/>
<evidence type="ECO:0000259" key="1">
    <source>
        <dbReference type="Pfam" id="PF26490"/>
    </source>
</evidence>
<dbReference type="EMBL" id="FOIS01000001">
    <property type="protein sequence ID" value="SEV87145.1"/>
    <property type="molecule type" value="Genomic_DNA"/>
</dbReference>
<proteinExistence type="predicted"/>
<evidence type="ECO:0000313" key="2">
    <source>
        <dbReference type="EMBL" id="SEV87145.1"/>
    </source>
</evidence>
<gene>
    <name evidence="2" type="ORF">SAMN05216285_0908</name>
</gene>
<dbReference type="Proteomes" id="UP000183275">
    <property type="component" value="Unassembled WGS sequence"/>
</dbReference>
<organism evidence="2 3">
    <name type="scientific">Natrinema salifodinae</name>
    <dbReference type="NCBI Taxonomy" id="1202768"/>
    <lineage>
        <taxon>Archaea</taxon>
        <taxon>Methanobacteriati</taxon>
        <taxon>Methanobacteriota</taxon>
        <taxon>Stenosarchaea group</taxon>
        <taxon>Halobacteria</taxon>
        <taxon>Halobacteriales</taxon>
        <taxon>Natrialbaceae</taxon>
        <taxon>Natrinema</taxon>
    </lineage>
</organism>